<dbReference type="SUPFAM" id="SSF54593">
    <property type="entry name" value="Glyoxalase/Bleomycin resistance protein/Dihydroxybiphenyl dioxygenase"/>
    <property type="match status" value="1"/>
</dbReference>
<organism evidence="1 2">
    <name type="scientific">Sphingobacterium oryzagri</name>
    <dbReference type="NCBI Taxonomy" id="3025669"/>
    <lineage>
        <taxon>Bacteria</taxon>
        <taxon>Pseudomonadati</taxon>
        <taxon>Bacteroidota</taxon>
        <taxon>Sphingobacteriia</taxon>
        <taxon>Sphingobacteriales</taxon>
        <taxon>Sphingobacteriaceae</taxon>
        <taxon>Sphingobacterium</taxon>
    </lineage>
</organism>
<accession>A0ABY7WMN7</accession>
<dbReference type="EMBL" id="CP117880">
    <property type="protein sequence ID" value="WDF70275.1"/>
    <property type="molecule type" value="Genomic_DNA"/>
</dbReference>
<gene>
    <name evidence="1" type="ORF">PQ465_07820</name>
</gene>
<dbReference type="RefSeq" id="WP_274268984.1">
    <property type="nucleotide sequence ID" value="NZ_CP117880.1"/>
</dbReference>
<evidence type="ECO:0000313" key="1">
    <source>
        <dbReference type="EMBL" id="WDF70275.1"/>
    </source>
</evidence>
<keyword evidence="2" id="KW-1185">Reference proteome</keyword>
<sequence>MEINFSGGVNMAMKIPPEKYEETVAFYRDILLLDVEEVAIDHPGVTSTHRLTFGASTLWLDCVPDAQDAQIWLEVLTPDVERATRYLETNGIHPQDELEEISPSMHWIKDPAGNVLLLKNK</sequence>
<dbReference type="InterPro" id="IPR029068">
    <property type="entry name" value="Glyas_Bleomycin-R_OHBP_Dase"/>
</dbReference>
<name>A0ABY7WMN7_9SPHI</name>
<dbReference type="Gene3D" id="3.10.180.10">
    <property type="entry name" value="2,3-Dihydroxybiphenyl 1,2-Dioxygenase, domain 1"/>
    <property type="match status" value="1"/>
</dbReference>
<proteinExistence type="predicted"/>
<protein>
    <submittedName>
        <fullName evidence="1">Glyoxalase</fullName>
    </submittedName>
</protein>
<evidence type="ECO:0000313" key="2">
    <source>
        <dbReference type="Proteomes" id="UP001221558"/>
    </source>
</evidence>
<dbReference type="Proteomes" id="UP001221558">
    <property type="component" value="Chromosome"/>
</dbReference>
<reference evidence="1 2" key="1">
    <citation type="submission" date="2023-02" db="EMBL/GenBank/DDBJ databases">
        <title>Genome sequence of Sphingobacterium sp. KACC 22765.</title>
        <authorList>
            <person name="Kim S."/>
            <person name="Heo J."/>
            <person name="Kwon S.-W."/>
        </authorList>
    </citation>
    <scope>NUCLEOTIDE SEQUENCE [LARGE SCALE GENOMIC DNA]</scope>
    <source>
        <strain evidence="1 2">KACC 22765</strain>
    </source>
</reference>